<dbReference type="GO" id="GO:0016491">
    <property type="term" value="F:oxidoreductase activity"/>
    <property type="evidence" value="ECO:0007669"/>
    <property type="project" value="UniProtKB-KW"/>
</dbReference>
<dbReference type="Gene3D" id="3.40.50.720">
    <property type="entry name" value="NAD(P)-binding Rossmann-like Domain"/>
    <property type="match status" value="1"/>
</dbReference>
<dbReference type="PANTHER" id="PTHR24320">
    <property type="entry name" value="RETINOL DEHYDROGENASE"/>
    <property type="match status" value="1"/>
</dbReference>
<keyword evidence="6" id="KW-1185">Reference proteome</keyword>
<dbReference type="Pfam" id="PF00106">
    <property type="entry name" value="adh_short"/>
    <property type="match status" value="1"/>
</dbReference>
<reference evidence="6" key="1">
    <citation type="submission" date="2023-07" db="EMBL/GenBank/DDBJ databases">
        <title>30 novel species of actinomycetes from the DSMZ collection.</title>
        <authorList>
            <person name="Nouioui I."/>
        </authorList>
    </citation>
    <scope>NUCLEOTIDE SEQUENCE [LARGE SCALE GENOMIC DNA]</scope>
    <source>
        <strain evidence="6">DSM 41981</strain>
    </source>
</reference>
<dbReference type="SMART" id="SM00822">
    <property type="entry name" value="PKS_KR"/>
    <property type="match status" value="1"/>
</dbReference>
<dbReference type="SUPFAM" id="SSF51735">
    <property type="entry name" value="NAD(P)-binding Rossmann-fold domains"/>
    <property type="match status" value="1"/>
</dbReference>
<evidence type="ECO:0000256" key="2">
    <source>
        <dbReference type="ARBA" id="ARBA00023002"/>
    </source>
</evidence>
<dbReference type="RefSeq" id="WP_202555578.1">
    <property type="nucleotide sequence ID" value="NZ_JAVRES010000024.1"/>
</dbReference>
<dbReference type="PANTHER" id="PTHR24320:SF148">
    <property type="entry name" value="NAD(P)-BINDING ROSSMANN-FOLD SUPERFAMILY PROTEIN"/>
    <property type="match status" value="1"/>
</dbReference>
<feature type="region of interest" description="Disordered" evidence="3">
    <location>
        <begin position="249"/>
        <end position="268"/>
    </location>
</feature>
<sequence>MAVTKWTHAELPDLTGRTVVITGASGGIGLITARELARVGARVVLAVRTVKKGRQVAAAIPGRTEVRELDVCDLASVRRFASGWTDPIDVLINNAGIMNVPLARTPEGFDTQLATNYVGPFALTNLLLPHITDRVVSVSSQLHRLGRTHLDDLTGQNRRYRALNAYCDSKLYVALFSTELQRRLTASGSAVRSVVAHPGIASTNLVSHTLSGRMLFSTMKFLLNDAEHGALPTLFAATQDIPGNSYVGPDGPAAVKGNPKPGRASRAALDTRTAQELWARTAELTGTGSELAGAA</sequence>
<dbReference type="InterPro" id="IPR057326">
    <property type="entry name" value="KR_dom"/>
</dbReference>
<dbReference type="EMBL" id="JAVRES010000024">
    <property type="protein sequence ID" value="MDT0439207.1"/>
    <property type="molecule type" value="Genomic_DNA"/>
</dbReference>
<protein>
    <submittedName>
        <fullName evidence="5">SDR family NAD(P)-dependent oxidoreductase</fullName>
    </submittedName>
</protein>
<evidence type="ECO:0000256" key="3">
    <source>
        <dbReference type="SAM" id="MobiDB-lite"/>
    </source>
</evidence>
<gene>
    <name evidence="5" type="ORF">RM877_31525</name>
</gene>
<feature type="domain" description="Ketoreductase" evidence="4">
    <location>
        <begin position="17"/>
        <end position="198"/>
    </location>
</feature>
<dbReference type="Proteomes" id="UP001183535">
    <property type="component" value="Unassembled WGS sequence"/>
</dbReference>
<proteinExistence type="inferred from homology"/>
<name>A0ABD5F0L9_9ACTN</name>
<accession>A0ABD5F0L9</accession>
<comment type="similarity">
    <text evidence="1">Belongs to the short-chain dehydrogenases/reductases (SDR) family.</text>
</comment>
<dbReference type="InterPro" id="IPR036291">
    <property type="entry name" value="NAD(P)-bd_dom_sf"/>
</dbReference>
<dbReference type="AlphaFoldDB" id="A0ABD5F0L9"/>
<dbReference type="PRINTS" id="PR00081">
    <property type="entry name" value="GDHRDH"/>
</dbReference>
<dbReference type="InterPro" id="IPR002347">
    <property type="entry name" value="SDR_fam"/>
</dbReference>
<comment type="caution">
    <text evidence="5">The sequence shown here is derived from an EMBL/GenBank/DDBJ whole genome shotgun (WGS) entry which is preliminary data.</text>
</comment>
<evidence type="ECO:0000313" key="5">
    <source>
        <dbReference type="EMBL" id="MDT0439207.1"/>
    </source>
</evidence>
<evidence type="ECO:0000259" key="4">
    <source>
        <dbReference type="SMART" id="SM00822"/>
    </source>
</evidence>
<organism evidence="5 6">
    <name type="scientific">Streptomyces doudnae</name>
    <dbReference type="NCBI Taxonomy" id="3075536"/>
    <lineage>
        <taxon>Bacteria</taxon>
        <taxon>Bacillati</taxon>
        <taxon>Actinomycetota</taxon>
        <taxon>Actinomycetes</taxon>
        <taxon>Kitasatosporales</taxon>
        <taxon>Streptomycetaceae</taxon>
        <taxon>Streptomyces</taxon>
    </lineage>
</organism>
<evidence type="ECO:0000256" key="1">
    <source>
        <dbReference type="ARBA" id="ARBA00006484"/>
    </source>
</evidence>
<keyword evidence="2" id="KW-0560">Oxidoreductase</keyword>
<evidence type="ECO:0000313" key="6">
    <source>
        <dbReference type="Proteomes" id="UP001183535"/>
    </source>
</evidence>